<organism evidence="9 10">
    <name type="scientific">Granulicella sibirica</name>
    <dbReference type="NCBI Taxonomy" id="2479048"/>
    <lineage>
        <taxon>Bacteria</taxon>
        <taxon>Pseudomonadati</taxon>
        <taxon>Acidobacteriota</taxon>
        <taxon>Terriglobia</taxon>
        <taxon>Terriglobales</taxon>
        <taxon>Acidobacteriaceae</taxon>
        <taxon>Granulicella</taxon>
    </lineage>
</organism>
<comment type="caution">
    <text evidence="9">The sequence shown here is derived from an EMBL/GenBank/DDBJ whole genome shotgun (WGS) entry which is preliminary data.</text>
</comment>
<dbReference type="InterPro" id="IPR007197">
    <property type="entry name" value="rSAM"/>
</dbReference>
<dbReference type="InterPro" id="IPR058240">
    <property type="entry name" value="rSAM_sf"/>
</dbReference>
<keyword evidence="6" id="KW-0411">Iron-sulfur</keyword>
<reference evidence="10" key="2">
    <citation type="submission" date="2019-02" db="EMBL/GenBank/DDBJ databases">
        <title>Granulicella sibirica sp. nov., a psychrotolerant acidobacterium isolated from an organic soil layer in forested tundra, West Siberia.</title>
        <authorList>
            <person name="Oshkin I.Y."/>
            <person name="Kulichevskaya I.S."/>
            <person name="Rijpstra W.I.C."/>
            <person name="Sinninghe Damste J.S."/>
            <person name="Rakitin A.L."/>
            <person name="Ravin N.V."/>
            <person name="Dedysh S.N."/>
        </authorList>
    </citation>
    <scope>NUCLEOTIDE SEQUENCE [LARGE SCALE GENOMIC DNA]</scope>
    <source>
        <strain evidence="10">AF10</strain>
    </source>
</reference>
<sequence length="380" mass="42424">MSTLLPILPPSDLSDENTSETLSPAAQKAEEEKNAMRKYFQKPGSQSELTGVAEQEPVCLYLETTNRCNLLCVTCPRTYEELEPEADMPWDMFTSLIDQYPKIARVVLHGIGEPMLVKDIAQRVKYLKDRGIYVLFNTNGTLLNDTNGRALIEAGLDELRVSLDAAESEVYQMVRGKDFFDKIVKNVKNFTTLQKQMNAPKPRVSLWLTGLRETVDQLPNFVRLAHEVGVTEVYLQRLVFFDEGSNGLARAESALFEHTTAAEEALIKEAEDVAAELGVMFSASGAVDPGESIRMQQNDAPWSLCRRPWSLMYITANGRVLPCCIAPFSMKGYGAFTLGDATQSSLRDIWNGEEYQRFREGLLTSAPPPACSNCGLRWSL</sequence>
<dbReference type="PROSITE" id="PS51918">
    <property type="entry name" value="RADICAL_SAM"/>
    <property type="match status" value="1"/>
</dbReference>
<protein>
    <recommendedName>
        <fullName evidence="8">Radical SAM core domain-containing protein</fullName>
    </recommendedName>
</protein>
<dbReference type="Gene3D" id="3.20.20.70">
    <property type="entry name" value="Aldolase class I"/>
    <property type="match status" value="1"/>
</dbReference>
<dbReference type="InterPro" id="IPR013785">
    <property type="entry name" value="Aldolase_TIM"/>
</dbReference>
<dbReference type="Pfam" id="PF04055">
    <property type="entry name" value="Radical_SAM"/>
    <property type="match status" value="1"/>
</dbReference>
<dbReference type="Pfam" id="PF13186">
    <property type="entry name" value="SPASM"/>
    <property type="match status" value="1"/>
</dbReference>
<dbReference type="OrthoDB" id="9805809at2"/>
<dbReference type="Proteomes" id="UP000289437">
    <property type="component" value="Unassembled WGS sequence"/>
</dbReference>
<feature type="region of interest" description="Disordered" evidence="7">
    <location>
        <begin position="1"/>
        <end position="34"/>
    </location>
</feature>
<dbReference type="SFLD" id="SFLDS00029">
    <property type="entry name" value="Radical_SAM"/>
    <property type="match status" value="1"/>
</dbReference>
<comment type="cofactor">
    <cofactor evidence="1">
        <name>[4Fe-4S] cluster</name>
        <dbReference type="ChEBI" id="CHEBI:49883"/>
    </cofactor>
</comment>
<dbReference type="RefSeq" id="WP_128913338.1">
    <property type="nucleotide sequence ID" value="NZ_RDSM01000002.1"/>
</dbReference>
<keyword evidence="3" id="KW-0949">S-adenosyl-L-methionine</keyword>
<keyword evidence="4" id="KW-0479">Metal-binding</keyword>
<dbReference type="InterPro" id="IPR034391">
    <property type="entry name" value="AdoMet-like_SPASM_containing"/>
</dbReference>
<dbReference type="PANTHER" id="PTHR11228">
    <property type="entry name" value="RADICAL SAM DOMAIN PROTEIN"/>
    <property type="match status" value="1"/>
</dbReference>
<dbReference type="SFLD" id="SFLDG01387">
    <property type="entry name" value="BtrN-like_SPASM_domain_contain"/>
    <property type="match status" value="1"/>
</dbReference>
<evidence type="ECO:0000256" key="1">
    <source>
        <dbReference type="ARBA" id="ARBA00001966"/>
    </source>
</evidence>
<dbReference type="InterPro" id="IPR023885">
    <property type="entry name" value="4Fe4S-binding_SPASM_dom"/>
</dbReference>
<proteinExistence type="predicted"/>
<dbReference type="SFLD" id="SFLDG01067">
    <property type="entry name" value="SPASM/twitch_domain_containing"/>
    <property type="match status" value="1"/>
</dbReference>
<evidence type="ECO:0000313" key="9">
    <source>
        <dbReference type="EMBL" id="RXH55743.1"/>
    </source>
</evidence>
<keyword evidence="5" id="KW-0408">Iron</keyword>
<evidence type="ECO:0000256" key="7">
    <source>
        <dbReference type="SAM" id="MobiDB-lite"/>
    </source>
</evidence>
<evidence type="ECO:0000259" key="8">
    <source>
        <dbReference type="PROSITE" id="PS51918"/>
    </source>
</evidence>
<dbReference type="SUPFAM" id="SSF102114">
    <property type="entry name" value="Radical SAM enzymes"/>
    <property type="match status" value="1"/>
</dbReference>
<keyword evidence="10" id="KW-1185">Reference proteome</keyword>
<dbReference type="CDD" id="cd21109">
    <property type="entry name" value="SPASM"/>
    <property type="match status" value="1"/>
</dbReference>
<evidence type="ECO:0000256" key="2">
    <source>
        <dbReference type="ARBA" id="ARBA00022485"/>
    </source>
</evidence>
<dbReference type="EMBL" id="RDSM01000002">
    <property type="protein sequence ID" value="RXH55743.1"/>
    <property type="molecule type" value="Genomic_DNA"/>
</dbReference>
<evidence type="ECO:0000256" key="6">
    <source>
        <dbReference type="ARBA" id="ARBA00023014"/>
    </source>
</evidence>
<accession>A0A4Q0SX99</accession>
<evidence type="ECO:0000256" key="3">
    <source>
        <dbReference type="ARBA" id="ARBA00022691"/>
    </source>
</evidence>
<gene>
    <name evidence="9" type="ORF">GRAN_2600</name>
</gene>
<feature type="compositionally biased region" description="Low complexity" evidence="7">
    <location>
        <begin position="1"/>
        <end position="12"/>
    </location>
</feature>
<dbReference type="CDD" id="cd01335">
    <property type="entry name" value="Radical_SAM"/>
    <property type="match status" value="1"/>
</dbReference>
<dbReference type="GO" id="GO:0046872">
    <property type="term" value="F:metal ion binding"/>
    <property type="evidence" value="ECO:0007669"/>
    <property type="project" value="UniProtKB-KW"/>
</dbReference>
<name>A0A4Q0SX99_9BACT</name>
<dbReference type="AlphaFoldDB" id="A0A4Q0SX99"/>
<evidence type="ECO:0000256" key="4">
    <source>
        <dbReference type="ARBA" id="ARBA00022723"/>
    </source>
</evidence>
<evidence type="ECO:0000256" key="5">
    <source>
        <dbReference type="ARBA" id="ARBA00023004"/>
    </source>
</evidence>
<feature type="domain" description="Radical SAM core" evidence="8">
    <location>
        <begin position="54"/>
        <end position="276"/>
    </location>
</feature>
<evidence type="ECO:0000313" key="10">
    <source>
        <dbReference type="Proteomes" id="UP000289437"/>
    </source>
</evidence>
<dbReference type="GO" id="GO:0051536">
    <property type="term" value="F:iron-sulfur cluster binding"/>
    <property type="evidence" value="ECO:0007669"/>
    <property type="project" value="UniProtKB-KW"/>
</dbReference>
<dbReference type="GO" id="GO:0003824">
    <property type="term" value="F:catalytic activity"/>
    <property type="evidence" value="ECO:0007669"/>
    <property type="project" value="InterPro"/>
</dbReference>
<keyword evidence="2" id="KW-0004">4Fe-4S</keyword>
<dbReference type="InterPro" id="IPR050377">
    <property type="entry name" value="Radical_SAM_PqqE_MftC-like"/>
</dbReference>
<dbReference type="PANTHER" id="PTHR11228:SF7">
    <property type="entry name" value="PQQA PEPTIDE CYCLASE"/>
    <property type="match status" value="1"/>
</dbReference>
<reference evidence="9 10" key="1">
    <citation type="submission" date="2018-11" db="EMBL/GenBank/DDBJ databases">
        <authorList>
            <person name="Mardanov A.V."/>
            <person name="Ravin N.V."/>
            <person name="Dedysh S.N."/>
        </authorList>
    </citation>
    <scope>NUCLEOTIDE SEQUENCE [LARGE SCALE GENOMIC DNA]</scope>
    <source>
        <strain evidence="9 10">AF10</strain>
    </source>
</reference>